<keyword evidence="2" id="KW-0378">Hydrolase</keyword>
<dbReference type="SUPFAM" id="SSF49785">
    <property type="entry name" value="Galactose-binding domain-like"/>
    <property type="match status" value="1"/>
</dbReference>
<dbReference type="InterPro" id="IPR026444">
    <property type="entry name" value="Secre_tail"/>
</dbReference>
<dbReference type="SUPFAM" id="SSF50370">
    <property type="entry name" value="Ricin B-like lectins"/>
    <property type="match status" value="1"/>
</dbReference>
<comment type="similarity">
    <text evidence="1">Belongs to the glycosyl hydrolase 43 family.</text>
</comment>
<keyword evidence="4" id="KW-0732">Signal</keyword>
<dbReference type="Pfam" id="PF14200">
    <property type="entry name" value="RicinB_lectin_2"/>
    <property type="match status" value="2"/>
</dbReference>
<dbReference type="Gene3D" id="2.115.10.20">
    <property type="entry name" value="Glycosyl hydrolase domain, family 43"/>
    <property type="match status" value="1"/>
</dbReference>
<evidence type="ECO:0000256" key="4">
    <source>
        <dbReference type="SAM" id="SignalP"/>
    </source>
</evidence>
<gene>
    <name evidence="6" type="ORF">C7460_11364</name>
</gene>
<dbReference type="CDD" id="cd18822">
    <property type="entry name" value="GH43_CtGH43-like"/>
    <property type="match status" value="1"/>
</dbReference>
<feature type="chain" id="PRO_5017751595" evidence="4">
    <location>
        <begin position="26"/>
        <end position="902"/>
    </location>
</feature>
<dbReference type="Pfam" id="PF04616">
    <property type="entry name" value="Glyco_hydro_43"/>
    <property type="match status" value="1"/>
</dbReference>
<dbReference type="Gene3D" id="2.60.120.260">
    <property type="entry name" value="Galactose-binding domain-like"/>
    <property type="match status" value="1"/>
</dbReference>
<dbReference type="GO" id="GO:0005975">
    <property type="term" value="P:carbohydrate metabolic process"/>
    <property type="evidence" value="ECO:0007669"/>
    <property type="project" value="InterPro"/>
</dbReference>
<dbReference type="Pfam" id="PF00754">
    <property type="entry name" value="F5_F8_type_C"/>
    <property type="match status" value="1"/>
</dbReference>
<dbReference type="InterPro" id="IPR035992">
    <property type="entry name" value="Ricin_B-like_lectins"/>
</dbReference>
<dbReference type="InterPro" id="IPR023296">
    <property type="entry name" value="Glyco_hydro_beta-prop_sf"/>
</dbReference>
<dbReference type="AlphaFoldDB" id="A0A3D9L0M9"/>
<dbReference type="PANTHER" id="PTHR22925">
    <property type="entry name" value="GLYCOSYL HYDROLASE 43 FAMILY MEMBER"/>
    <property type="match status" value="1"/>
</dbReference>
<dbReference type="InterPro" id="IPR008979">
    <property type="entry name" value="Galactose-bd-like_sf"/>
</dbReference>
<dbReference type="Gene3D" id="2.80.10.50">
    <property type="match status" value="2"/>
</dbReference>
<dbReference type="Proteomes" id="UP000256779">
    <property type="component" value="Unassembled WGS sequence"/>
</dbReference>
<evidence type="ECO:0000313" key="7">
    <source>
        <dbReference type="Proteomes" id="UP000256779"/>
    </source>
</evidence>
<evidence type="ECO:0000256" key="2">
    <source>
        <dbReference type="ARBA" id="ARBA00022801"/>
    </source>
</evidence>
<keyword evidence="3" id="KW-0326">Glycosidase</keyword>
<comment type="caution">
    <text evidence="6">The sequence shown here is derived from an EMBL/GenBank/DDBJ whole genome shotgun (WGS) entry which is preliminary data.</text>
</comment>
<sequence>MRTLCKLGRISALFGCLLMAILASAQNSTFRNGPSLSDTNGDLIHAHGVGVIKVGATYYMIGEDRRNIYTFKGVNMYSSQDLVNWTFENTIISDQTHPDLAAKTRFIERPKIIYNASTQEYVVWVHWESGNYGAAEAAVFKSSTITGDYTFVRNMRPNGKMARDCNLFVDDDGTAYFIAAGDENATLYLHELTSDYLNVTGTFWKFFENQNREAPVIFKDGSTYYMLSSGLTGWAPNQGMYATASSVTGPWSAVSNMGNSISFDTQPAHIIPVYGSQTTTWIYVGDRWQDPNLVVSKNIFFPLTVNNGTVQLNNEHEWSVNLTTGVWQSADTRQVLSKSGWSVVSVSSEETTNEPGQATNVLDGNLSTFWHANWSQGSNHPHELILDLGGTHTVNGYSYVPRQDGNVSGLMETFELYLSTDGQNWGDPVAGGWISQQADIGFASTQAAYARLVTHSAFDDSPYVTVAEFDLYTNGGCSNTVELVSTINGVASTPQSGSQTLSVNLGETVAIEVAADFAYGSTIWRGPNGYLDITDEFDGQARGLYFDQFDASDAGRYTLTYLDPQQCASTAVVQINSTGVCGQPYVRPYFQVGAQDWDEGSSLTAFAGQTINFGPQPSSGGTWSWSGCGTGGSLREQSIQPSASCTATATFTNSCGSSSAVTYNITIDQGSGLSGTYRIVNRNSNKALRPGGTATPGSALAQYTVQNTANELWRVQEVATGEFTLQHISSGLFADIDGGSIQPGAANILWNQKTGNNANQRWLLQDQGSGYVHLVNVNSGMFLDISGGSQNDGAPSIQWTDNGGYNQDWQLVNDSSVRKVLSSDEASDISCYPNPTSDFLMVSVPDGVRSFEVRIIDQSGRIRACHSALTQGQLDVRQLPNGLYVLDLSANGIQYRSRFVKR</sequence>
<protein>
    <submittedName>
        <fullName evidence="6">Putative secreted protein (Por secretion system target)</fullName>
    </submittedName>
</protein>
<reference evidence="6 7" key="1">
    <citation type="submission" date="2018-07" db="EMBL/GenBank/DDBJ databases">
        <title>Genomic Encyclopedia of Type Strains, Phase IV (KMG-IV): sequencing the most valuable type-strain genomes for metagenomic binning, comparative biology and taxonomic classification.</title>
        <authorList>
            <person name="Goeker M."/>
        </authorList>
    </citation>
    <scope>NUCLEOTIDE SEQUENCE [LARGE SCALE GENOMIC DNA]</scope>
    <source>
        <strain evidence="6 7">DSM 4134</strain>
    </source>
</reference>
<dbReference type="InterPro" id="IPR000772">
    <property type="entry name" value="Ricin_B_lectin"/>
</dbReference>
<dbReference type="RefSeq" id="WP_170148019.1">
    <property type="nucleotide sequence ID" value="NZ_QREG01000013.1"/>
</dbReference>
<evidence type="ECO:0000256" key="3">
    <source>
        <dbReference type="ARBA" id="ARBA00023295"/>
    </source>
</evidence>
<dbReference type="PROSITE" id="PS50231">
    <property type="entry name" value="RICIN_B_LECTIN"/>
    <property type="match status" value="1"/>
</dbReference>
<dbReference type="InterPro" id="IPR000421">
    <property type="entry name" value="FA58C"/>
</dbReference>
<dbReference type="PROSITE" id="PS50022">
    <property type="entry name" value="FA58C_3"/>
    <property type="match status" value="1"/>
</dbReference>
<dbReference type="NCBIfam" id="TIGR04183">
    <property type="entry name" value="Por_Secre_tail"/>
    <property type="match status" value="1"/>
</dbReference>
<evidence type="ECO:0000259" key="5">
    <source>
        <dbReference type="PROSITE" id="PS50022"/>
    </source>
</evidence>
<name>A0A3D9L0M9_MARFU</name>
<evidence type="ECO:0000256" key="1">
    <source>
        <dbReference type="ARBA" id="ARBA00009865"/>
    </source>
</evidence>
<dbReference type="Pfam" id="PF18962">
    <property type="entry name" value="Por_Secre_tail"/>
    <property type="match status" value="1"/>
</dbReference>
<keyword evidence="7" id="KW-1185">Reference proteome</keyword>
<feature type="signal peptide" evidence="4">
    <location>
        <begin position="1"/>
        <end position="25"/>
    </location>
</feature>
<dbReference type="InterPro" id="IPR006710">
    <property type="entry name" value="Glyco_hydro_43"/>
</dbReference>
<dbReference type="PANTHER" id="PTHR22925:SF3">
    <property type="entry name" value="GLYCOSYL HYDROLASE FAMILY PROTEIN 43"/>
    <property type="match status" value="1"/>
</dbReference>
<organism evidence="6 7">
    <name type="scientific">Marinoscillum furvescens DSM 4134</name>
    <dbReference type="NCBI Taxonomy" id="1122208"/>
    <lineage>
        <taxon>Bacteria</taxon>
        <taxon>Pseudomonadati</taxon>
        <taxon>Bacteroidota</taxon>
        <taxon>Cytophagia</taxon>
        <taxon>Cytophagales</taxon>
        <taxon>Reichenbachiellaceae</taxon>
        <taxon>Marinoscillum</taxon>
    </lineage>
</organism>
<feature type="domain" description="F5/8 type C" evidence="5">
    <location>
        <begin position="330"/>
        <end position="425"/>
    </location>
</feature>
<evidence type="ECO:0000313" key="6">
    <source>
        <dbReference type="EMBL" id="RED97016.1"/>
    </source>
</evidence>
<proteinExistence type="inferred from homology"/>
<dbReference type="EMBL" id="QREG01000013">
    <property type="protein sequence ID" value="RED97016.1"/>
    <property type="molecule type" value="Genomic_DNA"/>
</dbReference>
<dbReference type="GO" id="GO:0004553">
    <property type="term" value="F:hydrolase activity, hydrolyzing O-glycosyl compounds"/>
    <property type="evidence" value="ECO:0007669"/>
    <property type="project" value="InterPro"/>
</dbReference>
<accession>A0A3D9L0M9</accession>
<dbReference type="SUPFAM" id="SSF75005">
    <property type="entry name" value="Arabinanase/levansucrase/invertase"/>
    <property type="match status" value="1"/>
</dbReference>